<reference evidence="4 5" key="1">
    <citation type="journal article" date="2021" name="Sci. Rep.">
        <title>Genome sequencing of the multicellular alga Astrephomene provides insights into convergent evolution of germ-soma differentiation.</title>
        <authorList>
            <person name="Yamashita S."/>
            <person name="Yamamoto K."/>
            <person name="Matsuzaki R."/>
            <person name="Suzuki S."/>
            <person name="Yamaguchi H."/>
            <person name="Hirooka S."/>
            <person name="Minakuchi Y."/>
            <person name="Miyagishima S."/>
            <person name="Kawachi M."/>
            <person name="Toyoda A."/>
            <person name="Nozaki H."/>
        </authorList>
    </citation>
    <scope>NUCLEOTIDE SEQUENCE [LARGE SCALE GENOMIC DNA]</scope>
    <source>
        <strain evidence="4 5">NIES-4017</strain>
    </source>
</reference>
<feature type="compositionally biased region" description="Low complexity" evidence="3">
    <location>
        <begin position="473"/>
        <end position="485"/>
    </location>
</feature>
<feature type="region of interest" description="Disordered" evidence="3">
    <location>
        <begin position="379"/>
        <end position="529"/>
    </location>
</feature>
<sequence length="529" mass="52290">QQGELGELCNRLQDFGDYDLLLSGLHENLPRVRFMDINLSRTAAAAEVLGQADILLRSCRRTGDFSSLRFVPPCLAAVRALIAQPERPRHLSWPRLGGEVARRASAAAQLVRSWASAGGGGGAGGGGADPGVLAAHGAASMMLELAPALRTLVSQPPLRAVAPNMMSAEEQGALHRTAQLMTHYGLRYCFESPAPPGLLPLQLPEVVAPVPSNAIILGLTAEVQKNIAATNGGGPAAGGGGWQPRNQQPGWAGGGGRFGGGRGNGPGGGGGNYPGGRGGGFGGRTAPYGNSSYGQGRGGGGGAAGRGPGGGAVVQSPQAAAAATRLVPLVPAIDTLHCFTAFEGGAAAGARVTVPLVVRQMISQQTEIEAIRRAEALRSAAAPTSGQPEATTAAVSPNMRPPGSGPTSPTGGPTSPTGGPTSPTGGPTSPTGGPTSPTGGPTAGVGGGPLQPVAPPQRQMTGRMPPPSNNANKKGSGSTTGTGSAASGGGAGAKRKGTWMDAFKQQASVKARGGVGGGASAGVLARKAE</sequence>
<protein>
    <submittedName>
        <fullName evidence="4">Uncharacterized protein</fullName>
    </submittedName>
</protein>
<comment type="subcellular location">
    <subcellularLocation>
        <location evidence="1">Nucleus</location>
    </subcellularLocation>
</comment>
<keyword evidence="2" id="KW-0539">Nucleus</keyword>
<evidence type="ECO:0000256" key="3">
    <source>
        <dbReference type="SAM" id="MobiDB-lite"/>
    </source>
</evidence>
<evidence type="ECO:0000256" key="1">
    <source>
        <dbReference type="ARBA" id="ARBA00004123"/>
    </source>
</evidence>
<dbReference type="InterPro" id="IPR053016">
    <property type="entry name" value="CTF18-RFC_complex"/>
</dbReference>
<dbReference type="Proteomes" id="UP001054857">
    <property type="component" value="Unassembled WGS sequence"/>
</dbReference>
<feature type="non-terminal residue" evidence="4">
    <location>
        <position position="529"/>
    </location>
</feature>
<evidence type="ECO:0000313" key="5">
    <source>
        <dbReference type="Proteomes" id="UP001054857"/>
    </source>
</evidence>
<feature type="compositionally biased region" description="Gly residues" evidence="3">
    <location>
        <begin position="295"/>
        <end position="312"/>
    </location>
</feature>
<comment type="caution">
    <text evidence="4">The sequence shown here is derived from an EMBL/GenBank/DDBJ whole genome shotgun (WGS) entry which is preliminary data.</text>
</comment>
<organism evidence="4 5">
    <name type="scientific">Astrephomene gubernaculifera</name>
    <dbReference type="NCBI Taxonomy" id="47775"/>
    <lineage>
        <taxon>Eukaryota</taxon>
        <taxon>Viridiplantae</taxon>
        <taxon>Chlorophyta</taxon>
        <taxon>core chlorophytes</taxon>
        <taxon>Chlorophyceae</taxon>
        <taxon>CS clade</taxon>
        <taxon>Chlamydomonadales</taxon>
        <taxon>Astrephomenaceae</taxon>
        <taxon>Astrephomene</taxon>
    </lineage>
</organism>
<dbReference type="AlphaFoldDB" id="A0AAD3DYH1"/>
<feature type="non-terminal residue" evidence="4">
    <location>
        <position position="1"/>
    </location>
</feature>
<name>A0AAD3DYH1_9CHLO</name>
<dbReference type="PANTHER" id="PTHR46765:SF1">
    <property type="entry name" value="P-LOOP CONTAINING NUCLEOSIDE TRIPHOSPHATE HYDROLASES SUPERFAMILY PROTEIN"/>
    <property type="match status" value="1"/>
</dbReference>
<accession>A0AAD3DYH1</accession>
<gene>
    <name evidence="4" type="ORF">Agub_g12611</name>
</gene>
<feature type="compositionally biased region" description="Gly residues" evidence="3">
    <location>
        <begin position="251"/>
        <end position="283"/>
    </location>
</feature>
<dbReference type="EMBL" id="BMAR01000037">
    <property type="protein sequence ID" value="GFR50395.1"/>
    <property type="molecule type" value="Genomic_DNA"/>
</dbReference>
<dbReference type="GO" id="GO:0005634">
    <property type="term" value="C:nucleus"/>
    <property type="evidence" value="ECO:0007669"/>
    <property type="project" value="UniProtKB-SubCell"/>
</dbReference>
<keyword evidence="5" id="KW-1185">Reference proteome</keyword>
<evidence type="ECO:0000313" key="4">
    <source>
        <dbReference type="EMBL" id="GFR50395.1"/>
    </source>
</evidence>
<feature type="compositionally biased region" description="Low complexity" evidence="3">
    <location>
        <begin position="405"/>
        <end position="440"/>
    </location>
</feature>
<feature type="region of interest" description="Disordered" evidence="3">
    <location>
        <begin position="232"/>
        <end position="314"/>
    </location>
</feature>
<evidence type="ECO:0000256" key="2">
    <source>
        <dbReference type="ARBA" id="ARBA00023242"/>
    </source>
</evidence>
<proteinExistence type="predicted"/>
<dbReference type="PANTHER" id="PTHR46765">
    <property type="entry name" value="P-LOOP CONTAINING NUCLEOSIDE TRIPHOSPHATE HYDROLASES SUPERFAMILY PROTEIN"/>
    <property type="match status" value="1"/>
</dbReference>
<feature type="compositionally biased region" description="Polar residues" evidence="3">
    <location>
        <begin position="382"/>
        <end position="395"/>
    </location>
</feature>
<feature type="compositionally biased region" description="Gly residues" evidence="3">
    <location>
        <begin position="232"/>
        <end position="242"/>
    </location>
</feature>